<sequence>MSFVALLDNTCNIIRQALVEDGQGGWTDSDVIIYRRIACRFETLTTRMQVMAYDKTMVFPDYYFYMEFLSGIREGDRIVFESRKFEIKLIEDWSERKIYHKLAVTEVYRGE</sequence>
<comment type="caution">
    <text evidence="1">The sequence shown here is derived from an EMBL/GenBank/DDBJ whole genome shotgun (WGS) entry which is preliminary data.</text>
</comment>
<reference evidence="1" key="1">
    <citation type="journal article" date="2015" name="Nature">
        <title>Complex archaea that bridge the gap between prokaryotes and eukaryotes.</title>
        <authorList>
            <person name="Spang A."/>
            <person name="Saw J.H."/>
            <person name="Jorgensen S.L."/>
            <person name="Zaremba-Niedzwiedzka K."/>
            <person name="Martijn J."/>
            <person name="Lind A.E."/>
            <person name="van Eijk R."/>
            <person name="Schleper C."/>
            <person name="Guy L."/>
            <person name="Ettema T.J."/>
        </authorList>
    </citation>
    <scope>NUCLEOTIDE SEQUENCE</scope>
</reference>
<dbReference type="AlphaFoldDB" id="A0A0F9DQU0"/>
<dbReference type="InterPro" id="IPR038666">
    <property type="entry name" value="SSP1_head-tail_sf"/>
</dbReference>
<evidence type="ECO:0008006" key="2">
    <source>
        <dbReference type="Google" id="ProtNLM"/>
    </source>
</evidence>
<dbReference type="EMBL" id="LAZR01030588">
    <property type="protein sequence ID" value="KKL56161.1"/>
    <property type="molecule type" value="Genomic_DNA"/>
</dbReference>
<evidence type="ECO:0000313" key="1">
    <source>
        <dbReference type="EMBL" id="KKL56161.1"/>
    </source>
</evidence>
<protein>
    <recommendedName>
        <fullName evidence="2">Phage head-tail adaptor</fullName>
    </recommendedName>
</protein>
<proteinExistence type="predicted"/>
<gene>
    <name evidence="1" type="ORF">LCGC14_2248170</name>
</gene>
<dbReference type="Gene3D" id="2.40.10.270">
    <property type="entry name" value="Bacteriophage SPP1 head-tail adaptor protein"/>
    <property type="match status" value="1"/>
</dbReference>
<organism evidence="1">
    <name type="scientific">marine sediment metagenome</name>
    <dbReference type="NCBI Taxonomy" id="412755"/>
    <lineage>
        <taxon>unclassified sequences</taxon>
        <taxon>metagenomes</taxon>
        <taxon>ecological metagenomes</taxon>
    </lineage>
</organism>
<name>A0A0F9DQU0_9ZZZZ</name>
<accession>A0A0F9DQU0</accession>